<name>A0A6N2LVL6_SALVM</name>
<gene>
    <name evidence="2" type="ORF">SVIM_LOCUS222087</name>
</gene>
<evidence type="ECO:0000313" key="2">
    <source>
        <dbReference type="EMBL" id="VFU39696.1"/>
    </source>
</evidence>
<dbReference type="EMBL" id="CAADRP010001530">
    <property type="protein sequence ID" value="VFU39696.1"/>
    <property type="molecule type" value="Genomic_DNA"/>
</dbReference>
<accession>A0A6N2LVL6</accession>
<evidence type="ECO:0000256" key="1">
    <source>
        <dbReference type="SAM" id="MobiDB-lite"/>
    </source>
</evidence>
<dbReference type="AlphaFoldDB" id="A0A6N2LVL6"/>
<organism evidence="2">
    <name type="scientific">Salix viminalis</name>
    <name type="common">Common osier</name>
    <name type="synonym">Basket willow</name>
    <dbReference type="NCBI Taxonomy" id="40686"/>
    <lineage>
        <taxon>Eukaryota</taxon>
        <taxon>Viridiplantae</taxon>
        <taxon>Streptophyta</taxon>
        <taxon>Embryophyta</taxon>
        <taxon>Tracheophyta</taxon>
        <taxon>Spermatophyta</taxon>
        <taxon>Magnoliopsida</taxon>
        <taxon>eudicotyledons</taxon>
        <taxon>Gunneridae</taxon>
        <taxon>Pentapetalae</taxon>
        <taxon>rosids</taxon>
        <taxon>fabids</taxon>
        <taxon>Malpighiales</taxon>
        <taxon>Salicaceae</taxon>
        <taxon>Saliceae</taxon>
        <taxon>Salix</taxon>
    </lineage>
</organism>
<reference evidence="2" key="1">
    <citation type="submission" date="2019-03" db="EMBL/GenBank/DDBJ databases">
        <authorList>
            <person name="Mank J."/>
            <person name="Almeida P."/>
        </authorList>
    </citation>
    <scope>NUCLEOTIDE SEQUENCE</scope>
    <source>
        <strain evidence="2">78183</strain>
    </source>
</reference>
<feature type="region of interest" description="Disordered" evidence="1">
    <location>
        <begin position="28"/>
        <end position="66"/>
    </location>
</feature>
<feature type="compositionally biased region" description="Basic and acidic residues" evidence="1">
    <location>
        <begin position="28"/>
        <end position="56"/>
    </location>
</feature>
<protein>
    <submittedName>
        <fullName evidence="2">Uncharacterized protein</fullName>
    </submittedName>
</protein>
<sequence length="66" mass="7846">MEKLVAWRKKGDPWLEVAEVEMEMELEKEVHKSRNESSNKNKETHDSISKHPDELLHFTNHAKCME</sequence>
<proteinExistence type="predicted"/>